<evidence type="ECO:0000313" key="1">
    <source>
        <dbReference type="EMBL" id="KAK7024980.1"/>
    </source>
</evidence>
<evidence type="ECO:0000313" key="2">
    <source>
        <dbReference type="Proteomes" id="UP001362999"/>
    </source>
</evidence>
<comment type="caution">
    <text evidence="1">The sequence shown here is derived from an EMBL/GenBank/DDBJ whole genome shotgun (WGS) entry which is preliminary data.</text>
</comment>
<name>A0AAW0BG11_9AGAR</name>
<proteinExistence type="predicted"/>
<gene>
    <name evidence="1" type="ORF">R3P38DRAFT_2530144</name>
</gene>
<keyword evidence="2" id="KW-1185">Reference proteome</keyword>
<protein>
    <submittedName>
        <fullName evidence="1">Uncharacterized protein</fullName>
    </submittedName>
</protein>
<dbReference type="Proteomes" id="UP001362999">
    <property type="component" value="Unassembled WGS sequence"/>
</dbReference>
<dbReference type="AlphaFoldDB" id="A0AAW0BG11"/>
<accession>A0AAW0BG11</accession>
<reference evidence="1 2" key="1">
    <citation type="journal article" date="2024" name="J Genomics">
        <title>Draft genome sequencing and assembly of Favolaschia claudopus CIRM-BRFM 2984 isolated from oak limbs.</title>
        <authorList>
            <person name="Navarro D."/>
            <person name="Drula E."/>
            <person name="Chaduli D."/>
            <person name="Cazenave R."/>
            <person name="Ahrendt S."/>
            <person name="Wang J."/>
            <person name="Lipzen A."/>
            <person name="Daum C."/>
            <person name="Barry K."/>
            <person name="Grigoriev I.V."/>
            <person name="Favel A."/>
            <person name="Rosso M.N."/>
            <person name="Martin F."/>
        </authorList>
    </citation>
    <scope>NUCLEOTIDE SEQUENCE [LARGE SCALE GENOMIC DNA]</scope>
    <source>
        <strain evidence="1 2">CIRM-BRFM 2984</strain>
    </source>
</reference>
<dbReference type="EMBL" id="JAWWNJ010000034">
    <property type="protein sequence ID" value="KAK7024980.1"/>
    <property type="molecule type" value="Genomic_DNA"/>
</dbReference>
<sequence length="194" mass="21221">MLSVLLAQATRGAELEPYVPHDLSCPPGSVSGFLHNSFAYVAPLHKFTNITHSFFDVSWYFGTVVTNTTGRDNVPGATRFGDDDGGTLNETLITYFNHPDAYVFALRGQPSAYLAPSGSQLVKYDGYVETMRFLSICGGKATYIDMVTYYCHEPSEQQQIATYDLWYTAHTLTFEKMAAGLGAPVFAGVCPSPS</sequence>
<organism evidence="1 2">
    <name type="scientific">Favolaschia claudopus</name>
    <dbReference type="NCBI Taxonomy" id="2862362"/>
    <lineage>
        <taxon>Eukaryota</taxon>
        <taxon>Fungi</taxon>
        <taxon>Dikarya</taxon>
        <taxon>Basidiomycota</taxon>
        <taxon>Agaricomycotina</taxon>
        <taxon>Agaricomycetes</taxon>
        <taxon>Agaricomycetidae</taxon>
        <taxon>Agaricales</taxon>
        <taxon>Marasmiineae</taxon>
        <taxon>Mycenaceae</taxon>
        <taxon>Favolaschia</taxon>
    </lineage>
</organism>